<evidence type="ECO:0000313" key="3">
    <source>
        <dbReference type="Proteomes" id="UP000070810"/>
    </source>
</evidence>
<accession>A0A147EAY9</accession>
<dbReference type="OrthoDB" id="5124574at2"/>
<comment type="caution">
    <text evidence="2">The sequence shown here is derived from an EMBL/GenBank/DDBJ whole genome shotgun (WGS) entry which is preliminary data.</text>
</comment>
<gene>
    <name evidence="2" type="ORF">NS354_12345</name>
</gene>
<evidence type="ECO:0000313" key="2">
    <source>
        <dbReference type="EMBL" id="KTR81552.1"/>
    </source>
</evidence>
<dbReference type="EMBL" id="LDRK01000123">
    <property type="protein sequence ID" value="KTR81552.1"/>
    <property type="molecule type" value="Genomic_DNA"/>
</dbReference>
<dbReference type="Proteomes" id="UP000070810">
    <property type="component" value="Unassembled WGS sequence"/>
</dbReference>
<dbReference type="PATRIC" id="fig|1079994.3.peg.397"/>
<keyword evidence="1" id="KW-0812">Transmembrane</keyword>
<keyword evidence="1" id="KW-1133">Transmembrane helix</keyword>
<feature type="transmembrane region" description="Helical" evidence="1">
    <location>
        <begin position="42"/>
        <end position="61"/>
    </location>
</feature>
<name>A0A147EAY9_9MICO</name>
<reference evidence="2 3" key="1">
    <citation type="journal article" date="2016" name="Front. Microbiol.">
        <title>Genomic Resource of Rice Seed Associated Bacteria.</title>
        <authorList>
            <person name="Midha S."/>
            <person name="Bansal K."/>
            <person name="Sharma S."/>
            <person name="Kumar N."/>
            <person name="Patil P.P."/>
            <person name="Chaudhry V."/>
            <person name="Patil P.B."/>
        </authorList>
    </citation>
    <scope>NUCLEOTIDE SEQUENCE [LARGE SCALE GENOMIC DNA]</scope>
    <source>
        <strain evidence="2 3">NS354</strain>
    </source>
</reference>
<keyword evidence="1" id="KW-0472">Membrane</keyword>
<protein>
    <submittedName>
        <fullName evidence="2">Uncharacterized protein</fullName>
    </submittedName>
</protein>
<organism evidence="2 3">
    <name type="scientific">Leucobacter chromiiresistens</name>
    <dbReference type="NCBI Taxonomy" id="1079994"/>
    <lineage>
        <taxon>Bacteria</taxon>
        <taxon>Bacillati</taxon>
        <taxon>Actinomycetota</taxon>
        <taxon>Actinomycetes</taxon>
        <taxon>Micrococcales</taxon>
        <taxon>Microbacteriaceae</taxon>
        <taxon>Leucobacter</taxon>
    </lineage>
</organism>
<dbReference type="AlphaFoldDB" id="A0A147EAY9"/>
<keyword evidence="3" id="KW-1185">Reference proteome</keyword>
<feature type="transmembrane region" description="Helical" evidence="1">
    <location>
        <begin position="12"/>
        <end position="30"/>
    </location>
</feature>
<sequence>MSVRQNPPANRLVVAIAAVLAAFFVWAALVRPLVRGESPAETVLLFAAGVGLAGLIVWIVLGRIRRLQRRQRRALQEREPQARVFGSYALNGVASFLARAIPQLGLGTPPRGLLTSSPSGVIDPSGFRLVRGGARLVTAYRVPRDRIVGVATGGIQEGAFLYPTLVVVVSHGVERAAIPVPVTRDEAPLRRETPDGLDRLVSDAARIWGVPVLGAGD</sequence>
<dbReference type="RefSeq" id="WP_058594750.1">
    <property type="nucleotide sequence ID" value="NZ_LDRK01000123.1"/>
</dbReference>
<evidence type="ECO:0000256" key="1">
    <source>
        <dbReference type="SAM" id="Phobius"/>
    </source>
</evidence>
<proteinExistence type="predicted"/>